<dbReference type="AlphaFoldDB" id="A0A382HH30"/>
<gene>
    <name evidence="1" type="ORF">METZ01_LOCUS239462</name>
</gene>
<feature type="non-terminal residue" evidence="1">
    <location>
        <position position="47"/>
    </location>
</feature>
<organism evidence="1">
    <name type="scientific">marine metagenome</name>
    <dbReference type="NCBI Taxonomy" id="408172"/>
    <lineage>
        <taxon>unclassified sequences</taxon>
        <taxon>metagenomes</taxon>
        <taxon>ecological metagenomes</taxon>
    </lineage>
</organism>
<accession>A0A382HH30</accession>
<protein>
    <recommendedName>
        <fullName evidence="2">Carboxypeptidase regulatory-like domain-containing protein</fullName>
    </recommendedName>
</protein>
<name>A0A382HH30_9ZZZZ</name>
<proteinExistence type="predicted"/>
<evidence type="ECO:0008006" key="2">
    <source>
        <dbReference type="Google" id="ProtNLM"/>
    </source>
</evidence>
<evidence type="ECO:0000313" key="1">
    <source>
        <dbReference type="EMBL" id="SVB86608.1"/>
    </source>
</evidence>
<reference evidence="1" key="1">
    <citation type="submission" date="2018-05" db="EMBL/GenBank/DDBJ databases">
        <authorList>
            <person name="Lanie J.A."/>
            <person name="Ng W.-L."/>
            <person name="Kazmierczak K.M."/>
            <person name="Andrzejewski T.M."/>
            <person name="Davidsen T.M."/>
            <person name="Wayne K.J."/>
            <person name="Tettelin H."/>
            <person name="Glass J.I."/>
            <person name="Rusch D."/>
            <person name="Podicherti R."/>
            <person name="Tsui H.-C.T."/>
            <person name="Winkler M.E."/>
        </authorList>
    </citation>
    <scope>NUCLEOTIDE SEQUENCE</scope>
</reference>
<sequence>MKKHHHIIAMSCIIFFVVALFGGATGKLTGTVKDEQGKPLAGVNIYL</sequence>
<dbReference type="EMBL" id="UINC01061240">
    <property type="protein sequence ID" value="SVB86608.1"/>
    <property type="molecule type" value="Genomic_DNA"/>
</dbReference>